<dbReference type="EMBL" id="JYDJ01000165">
    <property type="protein sequence ID" value="KRX41639.1"/>
    <property type="molecule type" value="Genomic_DNA"/>
</dbReference>
<name>A0A0V0TSU3_9BILA</name>
<dbReference type="Proteomes" id="UP000055048">
    <property type="component" value="Unassembled WGS sequence"/>
</dbReference>
<dbReference type="AlphaFoldDB" id="A0A0V0TSU3"/>
<proteinExistence type="predicted"/>
<evidence type="ECO:0000313" key="2">
    <source>
        <dbReference type="Proteomes" id="UP000055048"/>
    </source>
</evidence>
<accession>A0A0V0TSU3</accession>
<sequence length="60" mass="7187">MASLDFVKLAWQYIRKRTLYKKKHQNQLENLNQLVTLDENERIVAITIANSHRINHINNK</sequence>
<reference evidence="1 2" key="1">
    <citation type="submission" date="2015-01" db="EMBL/GenBank/DDBJ databases">
        <title>Evolution of Trichinella species and genotypes.</title>
        <authorList>
            <person name="Korhonen P.K."/>
            <person name="Edoardo P."/>
            <person name="Giuseppe L.R."/>
            <person name="Gasser R.B."/>
        </authorList>
    </citation>
    <scope>NUCLEOTIDE SEQUENCE [LARGE SCALE GENOMIC DNA]</scope>
    <source>
        <strain evidence="1">ISS417</strain>
    </source>
</reference>
<keyword evidence="2" id="KW-1185">Reference proteome</keyword>
<comment type="caution">
    <text evidence="1">The sequence shown here is derived from an EMBL/GenBank/DDBJ whole genome shotgun (WGS) entry which is preliminary data.</text>
</comment>
<organism evidence="1 2">
    <name type="scientific">Trichinella murrelli</name>
    <dbReference type="NCBI Taxonomy" id="144512"/>
    <lineage>
        <taxon>Eukaryota</taxon>
        <taxon>Metazoa</taxon>
        <taxon>Ecdysozoa</taxon>
        <taxon>Nematoda</taxon>
        <taxon>Enoplea</taxon>
        <taxon>Dorylaimia</taxon>
        <taxon>Trichinellida</taxon>
        <taxon>Trichinellidae</taxon>
        <taxon>Trichinella</taxon>
    </lineage>
</organism>
<protein>
    <submittedName>
        <fullName evidence="1">Uncharacterized protein</fullName>
    </submittedName>
</protein>
<evidence type="ECO:0000313" key="1">
    <source>
        <dbReference type="EMBL" id="KRX41639.1"/>
    </source>
</evidence>
<gene>
    <name evidence="1" type="ORF">T05_8413</name>
</gene>